<dbReference type="AlphaFoldDB" id="A0A8J7KXE0"/>
<dbReference type="Pfam" id="PF10282">
    <property type="entry name" value="Lactonase"/>
    <property type="match status" value="1"/>
</dbReference>
<dbReference type="RefSeq" id="WP_197004535.1">
    <property type="nucleotide sequence ID" value="NZ_BONS01000024.1"/>
</dbReference>
<dbReference type="Proteomes" id="UP000622552">
    <property type="component" value="Unassembled WGS sequence"/>
</dbReference>
<evidence type="ECO:0000256" key="1">
    <source>
        <dbReference type="ARBA" id="ARBA00005564"/>
    </source>
</evidence>
<comment type="similarity">
    <text evidence="1">Belongs to the cycloisomerase 2 family.</text>
</comment>
<sequence>MPDTELSRRALLGATAATGSALLMPEAAAARAPELAARPRVYLGTYTADGGHGLGVGALDPATGTPTVTSWLTGVPDPSWVDVSPDRRFLYTISESGGTVHAFRLDSAGHPAPLNQQPTGKGPAHVVLHPDGRHLLVSLYGGGAVVAHPVLPDGRVGPASDTVRHPGTAHAHQIVVDPSGRWLLAADLGLDSVYVYELKEGRFRQHRQVRLRKGAGPRHVVFHPGGEFVYVANELDSTVAVCRWRAGDLVVGQVLSTRPADAPGANYPGEIAISADGRFVYVSNRGDNTVAVLGTTGDRLRLLATPSCGGDWPRHLGLDATGRWLHVANQRSGDVTWFPLDHGLPGPLAGRLQAPAVAQVLTT</sequence>
<dbReference type="SUPFAM" id="SSF51004">
    <property type="entry name" value="C-terminal (heme d1) domain of cytochrome cd1-nitrite reductase"/>
    <property type="match status" value="1"/>
</dbReference>
<reference evidence="2" key="1">
    <citation type="submission" date="2020-11" db="EMBL/GenBank/DDBJ databases">
        <title>Sequencing the genomes of 1000 actinobacteria strains.</title>
        <authorList>
            <person name="Klenk H.-P."/>
        </authorList>
    </citation>
    <scope>NUCLEOTIDE SEQUENCE</scope>
    <source>
        <strain evidence="2">DSM 45356</strain>
    </source>
</reference>
<dbReference type="PANTHER" id="PTHR30344">
    <property type="entry name" value="6-PHOSPHOGLUCONOLACTONASE-RELATED"/>
    <property type="match status" value="1"/>
</dbReference>
<dbReference type="EMBL" id="JADOUF010000001">
    <property type="protein sequence ID" value="MBG6137702.1"/>
    <property type="molecule type" value="Genomic_DNA"/>
</dbReference>
<dbReference type="InterPro" id="IPR011048">
    <property type="entry name" value="Haem_d1_sf"/>
</dbReference>
<accession>A0A8J7KXE0</accession>
<dbReference type="PROSITE" id="PS51318">
    <property type="entry name" value="TAT"/>
    <property type="match status" value="1"/>
</dbReference>
<name>A0A8J7KXE0_9ACTN</name>
<comment type="caution">
    <text evidence="2">The sequence shown here is derived from an EMBL/GenBank/DDBJ whole genome shotgun (WGS) entry which is preliminary data.</text>
</comment>
<dbReference type="PANTHER" id="PTHR30344:SF1">
    <property type="entry name" value="6-PHOSPHOGLUCONOLACTONASE"/>
    <property type="match status" value="1"/>
</dbReference>
<organism evidence="2 3">
    <name type="scientific">Longispora fulva</name>
    <dbReference type="NCBI Taxonomy" id="619741"/>
    <lineage>
        <taxon>Bacteria</taxon>
        <taxon>Bacillati</taxon>
        <taxon>Actinomycetota</taxon>
        <taxon>Actinomycetes</taxon>
        <taxon>Micromonosporales</taxon>
        <taxon>Micromonosporaceae</taxon>
        <taxon>Longispora</taxon>
    </lineage>
</organism>
<dbReference type="InterPro" id="IPR006311">
    <property type="entry name" value="TAT_signal"/>
</dbReference>
<proteinExistence type="inferred from homology"/>
<dbReference type="GO" id="GO:0005829">
    <property type="term" value="C:cytosol"/>
    <property type="evidence" value="ECO:0007669"/>
    <property type="project" value="TreeGrafter"/>
</dbReference>
<dbReference type="GO" id="GO:0017057">
    <property type="term" value="F:6-phosphogluconolactonase activity"/>
    <property type="evidence" value="ECO:0007669"/>
    <property type="project" value="TreeGrafter"/>
</dbReference>
<gene>
    <name evidence="2" type="ORF">IW245_003896</name>
</gene>
<dbReference type="InterPro" id="IPR019405">
    <property type="entry name" value="Lactonase_7-beta_prop"/>
</dbReference>
<keyword evidence="3" id="KW-1185">Reference proteome</keyword>
<evidence type="ECO:0000313" key="2">
    <source>
        <dbReference type="EMBL" id="MBG6137702.1"/>
    </source>
</evidence>
<evidence type="ECO:0000313" key="3">
    <source>
        <dbReference type="Proteomes" id="UP000622552"/>
    </source>
</evidence>
<dbReference type="InterPro" id="IPR015943">
    <property type="entry name" value="WD40/YVTN_repeat-like_dom_sf"/>
</dbReference>
<dbReference type="Gene3D" id="2.130.10.10">
    <property type="entry name" value="YVTN repeat-like/Quinoprotein amine dehydrogenase"/>
    <property type="match status" value="1"/>
</dbReference>
<protein>
    <submittedName>
        <fullName evidence="2">6-phosphogluconolactonase (Cycloisomerase 2 family)</fullName>
    </submittedName>
</protein>
<dbReference type="InterPro" id="IPR050282">
    <property type="entry name" value="Cycloisomerase_2"/>
</dbReference>